<comment type="caution">
    <text evidence="3">The sequence shown here is derived from an EMBL/GenBank/DDBJ whole genome shotgun (WGS) entry which is preliminary data.</text>
</comment>
<feature type="compositionally biased region" description="Low complexity" evidence="1">
    <location>
        <begin position="194"/>
        <end position="214"/>
    </location>
</feature>
<keyword evidence="2" id="KW-0732">Signal</keyword>
<evidence type="ECO:0000256" key="2">
    <source>
        <dbReference type="SAM" id="SignalP"/>
    </source>
</evidence>
<accession>A0A5N0EKR3</accession>
<keyword evidence="4" id="KW-1185">Reference proteome</keyword>
<dbReference type="AlphaFoldDB" id="A0A5N0EKR3"/>
<dbReference type="EMBL" id="VXLC01000003">
    <property type="protein sequence ID" value="KAA8889476.1"/>
    <property type="molecule type" value="Genomic_DNA"/>
</dbReference>
<name>A0A5N0EKR3_9NOCA</name>
<feature type="compositionally biased region" description="Pro residues" evidence="1">
    <location>
        <begin position="215"/>
        <end position="233"/>
    </location>
</feature>
<dbReference type="RefSeq" id="WP_150401749.1">
    <property type="nucleotide sequence ID" value="NZ_VXLC01000003.1"/>
</dbReference>
<evidence type="ECO:0000256" key="1">
    <source>
        <dbReference type="SAM" id="MobiDB-lite"/>
    </source>
</evidence>
<feature type="compositionally biased region" description="Pro residues" evidence="1">
    <location>
        <begin position="174"/>
        <end position="193"/>
    </location>
</feature>
<gene>
    <name evidence="3" type="ORF">F3087_11180</name>
</gene>
<protein>
    <submittedName>
        <fullName evidence="3">Uncharacterized protein</fullName>
    </submittedName>
</protein>
<dbReference type="Proteomes" id="UP000323876">
    <property type="component" value="Unassembled WGS sequence"/>
</dbReference>
<sequence>MTSVFSVVNRARHAAAAGLLASGLMWSGSGMAAADPVADKHRTVDTDSGWRLSVDKTNGSRSMGGKRSSRRGFPVAAALTAALLAAAMTTVFDTTATAQPDIPCEQWQQMHPGWPCIPVPKPPPGPPPGPPATTPALPTPVLPGAPSGNTGGAGGQAGALTPPVLAPGNGTPIVPVPGEPQPPAPSGARPPQPASREPAPDAARTPPDRTTVPDPGAPAPAPLPPALAPPPANPGASAPSIRDQLPMRPASRCGEEREWSFSQGCHNKYDYKVVVHKTNPNYTPPGTTPYDTCSAASDGISCTVSRSTTISRTVTTTGQLGVDATIGALKASGQVSQSVADTESLTIGETGGRAPSIPMKAGETMSAYPTYTQVLYEVQRYDAGTGQYVSTEQKQALFPEGSTYLVGPTGAPNGFPAPPPGIMPAPPPPSIPRPAGGN</sequence>
<feature type="compositionally biased region" description="Pro residues" evidence="1">
    <location>
        <begin position="115"/>
        <end position="143"/>
    </location>
</feature>
<feature type="signal peptide" evidence="2">
    <location>
        <begin position="1"/>
        <end position="32"/>
    </location>
</feature>
<feature type="compositionally biased region" description="Pro residues" evidence="1">
    <location>
        <begin position="415"/>
        <end position="432"/>
    </location>
</feature>
<evidence type="ECO:0000313" key="3">
    <source>
        <dbReference type="EMBL" id="KAA8889476.1"/>
    </source>
</evidence>
<feature type="chain" id="PRO_5038796342" evidence="2">
    <location>
        <begin position="33"/>
        <end position="438"/>
    </location>
</feature>
<proteinExistence type="predicted"/>
<reference evidence="3 4" key="1">
    <citation type="submission" date="2019-09" db="EMBL/GenBank/DDBJ databases">
        <authorList>
            <person name="Wang X."/>
        </authorList>
    </citation>
    <scope>NUCLEOTIDE SEQUENCE [LARGE SCALE GENOMIC DNA]</scope>
    <source>
        <strain evidence="3 4">CICC 11023</strain>
    </source>
</reference>
<feature type="region of interest" description="Disordered" evidence="1">
    <location>
        <begin position="407"/>
        <end position="438"/>
    </location>
</feature>
<feature type="region of interest" description="Disordered" evidence="1">
    <location>
        <begin position="115"/>
        <end position="251"/>
    </location>
</feature>
<organism evidence="3 4">
    <name type="scientific">Nocardia colli</name>
    <dbReference type="NCBI Taxonomy" id="2545717"/>
    <lineage>
        <taxon>Bacteria</taxon>
        <taxon>Bacillati</taxon>
        <taxon>Actinomycetota</taxon>
        <taxon>Actinomycetes</taxon>
        <taxon>Mycobacteriales</taxon>
        <taxon>Nocardiaceae</taxon>
        <taxon>Nocardia</taxon>
    </lineage>
</organism>
<evidence type="ECO:0000313" key="4">
    <source>
        <dbReference type="Proteomes" id="UP000323876"/>
    </source>
</evidence>